<evidence type="ECO:0000313" key="3">
    <source>
        <dbReference type="EMBL" id="KLO14165.1"/>
    </source>
</evidence>
<reference evidence="3 4" key="1">
    <citation type="submission" date="2015-04" db="EMBL/GenBank/DDBJ databases">
        <title>Complete genome sequence of Schizopora paradoxa KUC8140, a cosmopolitan wood degrader in East Asia.</title>
        <authorList>
            <consortium name="DOE Joint Genome Institute"/>
            <person name="Min B."/>
            <person name="Park H."/>
            <person name="Jang Y."/>
            <person name="Kim J.-J."/>
            <person name="Kim K.H."/>
            <person name="Pangilinan J."/>
            <person name="Lipzen A."/>
            <person name="Riley R."/>
            <person name="Grigoriev I.V."/>
            <person name="Spatafora J.W."/>
            <person name="Choi I.-G."/>
        </authorList>
    </citation>
    <scope>NUCLEOTIDE SEQUENCE [LARGE SCALE GENOMIC DNA]</scope>
    <source>
        <strain evidence="3 4">KUC8140</strain>
    </source>
</reference>
<dbReference type="Proteomes" id="UP000053477">
    <property type="component" value="Unassembled WGS sequence"/>
</dbReference>
<keyword evidence="3" id="KW-0031">Aminopeptidase</keyword>
<dbReference type="InterPro" id="IPR000994">
    <property type="entry name" value="Pept_M24"/>
</dbReference>
<dbReference type="InParanoid" id="A0A0H2RQB4"/>
<dbReference type="Gene3D" id="3.40.350.10">
    <property type="entry name" value="Creatinase/prolidase N-terminal domain"/>
    <property type="match status" value="1"/>
</dbReference>
<dbReference type="EMBL" id="KQ085947">
    <property type="protein sequence ID" value="KLO14165.1"/>
    <property type="molecule type" value="Genomic_DNA"/>
</dbReference>
<dbReference type="OrthoDB" id="9995434at2759"/>
<dbReference type="STRING" id="27342.A0A0H2RQB4"/>
<dbReference type="InterPro" id="IPR029149">
    <property type="entry name" value="Creatin/AminoP/Spt16_N"/>
</dbReference>
<protein>
    <submittedName>
        <fullName evidence="3">Creatinase/aminopeptidase</fullName>
    </submittedName>
</protein>
<feature type="domain" description="Peptidase M24" evidence="2">
    <location>
        <begin position="293"/>
        <end position="496"/>
    </location>
</feature>
<keyword evidence="3" id="KW-0645">Protease</keyword>
<dbReference type="PANTHER" id="PTHR46112">
    <property type="entry name" value="AMINOPEPTIDASE"/>
    <property type="match status" value="1"/>
</dbReference>
<accession>A0A0H2RQB4</accession>
<feature type="transmembrane region" description="Helical" evidence="1">
    <location>
        <begin position="36"/>
        <end position="54"/>
    </location>
</feature>
<keyword evidence="1" id="KW-0812">Transmembrane</keyword>
<evidence type="ECO:0000259" key="2">
    <source>
        <dbReference type="Pfam" id="PF00557"/>
    </source>
</evidence>
<dbReference type="AlphaFoldDB" id="A0A0H2RQB4"/>
<dbReference type="Pfam" id="PF00557">
    <property type="entry name" value="Peptidase_M24"/>
    <property type="match status" value="1"/>
</dbReference>
<proteinExistence type="predicted"/>
<dbReference type="PANTHER" id="PTHR46112:SF2">
    <property type="entry name" value="XAA-PRO AMINOPEPTIDASE P-RELATED"/>
    <property type="match status" value="1"/>
</dbReference>
<evidence type="ECO:0000256" key="1">
    <source>
        <dbReference type="SAM" id="Phobius"/>
    </source>
</evidence>
<sequence length="517" mass="56455">MSTAWQSKELDPHLTELGDTYGRGEVSHRRNTRRKGVVYILVFRTVLILSLLALCTPNFRAWALSRFEAIRSETFGVFEELLSRHFLSAPDDDFSFLATHCADAQPISANEFKSRQRALAETLHALNASAYIAEPGANAGFFANISAAHWSLSERPLLLIITPSLKTAVTSQSTHMDDGALYEDEVEDVITGVNAKVTILTPSFEKTRAKLLPVPSADDTAYVEWPEDASPYEVAAAALRQQQQISGGTVFVDGSIRKFIADGLAKALPGTKVVSAPPEIRQLRERKSPAEIELLRCANEVTLLALRAVRERTRIGMHESTVRALITKALTDAGLSKAFALTLFGENAALPHGGGTDRILGLEDFVLIDCGGSLHGYQSDITRTYALPESRIHTTHLSLWFTVLNAQSAAHLAAQNDTLTHVVDDAARHVIARSGNGKYFTHRLGHGIGLEGHEDPYLRGGSADLIRPGHAFSNEPGIYIEGDVGIRLEDIFYINEEGKPVFLTANVGGQAKTPWDI</sequence>
<dbReference type="SUPFAM" id="SSF53092">
    <property type="entry name" value="Creatinase/prolidase N-terminal domain"/>
    <property type="match status" value="1"/>
</dbReference>
<organism evidence="3 4">
    <name type="scientific">Schizopora paradoxa</name>
    <dbReference type="NCBI Taxonomy" id="27342"/>
    <lineage>
        <taxon>Eukaryota</taxon>
        <taxon>Fungi</taxon>
        <taxon>Dikarya</taxon>
        <taxon>Basidiomycota</taxon>
        <taxon>Agaricomycotina</taxon>
        <taxon>Agaricomycetes</taxon>
        <taxon>Hymenochaetales</taxon>
        <taxon>Schizoporaceae</taxon>
        <taxon>Schizopora</taxon>
    </lineage>
</organism>
<keyword evidence="1" id="KW-1133">Transmembrane helix</keyword>
<evidence type="ECO:0000313" key="4">
    <source>
        <dbReference type="Proteomes" id="UP000053477"/>
    </source>
</evidence>
<dbReference type="SUPFAM" id="SSF55920">
    <property type="entry name" value="Creatinase/aminopeptidase"/>
    <property type="match status" value="1"/>
</dbReference>
<name>A0A0H2RQB4_9AGAM</name>
<dbReference type="Gene3D" id="3.90.230.10">
    <property type="entry name" value="Creatinase/methionine aminopeptidase superfamily"/>
    <property type="match status" value="1"/>
</dbReference>
<keyword evidence="1" id="KW-0472">Membrane</keyword>
<keyword evidence="3" id="KW-0378">Hydrolase</keyword>
<keyword evidence="4" id="KW-1185">Reference proteome</keyword>
<dbReference type="GO" id="GO:0004177">
    <property type="term" value="F:aminopeptidase activity"/>
    <property type="evidence" value="ECO:0007669"/>
    <property type="project" value="UniProtKB-KW"/>
</dbReference>
<dbReference type="InterPro" id="IPR036005">
    <property type="entry name" value="Creatinase/aminopeptidase-like"/>
</dbReference>
<gene>
    <name evidence="3" type="ORF">SCHPADRAFT_996761</name>
</gene>
<dbReference type="InterPro" id="IPR050659">
    <property type="entry name" value="Peptidase_M24B"/>
</dbReference>